<dbReference type="CDD" id="cd13853">
    <property type="entry name" value="CuRO_1_Tth-MCO_like"/>
    <property type="match status" value="1"/>
</dbReference>
<accession>A0A1G6WJB6</accession>
<dbReference type="RefSeq" id="WP_245711386.1">
    <property type="nucleotide sequence ID" value="NZ_FMZC01000008.1"/>
</dbReference>
<dbReference type="PANTHER" id="PTHR11709">
    <property type="entry name" value="MULTI-COPPER OXIDASE"/>
    <property type="match status" value="1"/>
</dbReference>
<dbReference type="CDD" id="cd13900">
    <property type="entry name" value="CuRO_3_Tth-MCO_like"/>
    <property type="match status" value="1"/>
</dbReference>
<dbReference type="AlphaFoldDB" id="A0A1G6WJB6"/>
<organism evidence="7 8">
    <name type="scientific">Paracidovorax valerianellae</name>
    <dbReference type="NCBI Taxonomy" id="187868"/>
    <lineage>
        <taxon>Bacteria</taxon>
        <taxon>Pseudomonadati</taxon>
        <taxon>Pseudomonadota</taxon>
        <taxon>Betaproteobacteria</taxon>
        <taxon>Burkholderiales</taxon>
        <taxon>Comamonadaceae</taxon>
        <taxon>Paracidovorax</taxon>
    </lineage>
</organism>
<dbReference type="PROSITE" id="PS00080">
    <property type="entry name" value="MULTICOPPER_OXIDASE2"/>
    <property type="match status" value="1"/>
</dbReference>
<keyword evidence="7" id="KW-0131">Cell cycle</keyword>
<keyword evidence="7" id="KW-0946">Virion</keyword>
<dbReference type="GO" id="GO:0005507">
    <property type="term" value="F:copper ion binding"/>
    <property type="evidence" value="ECO:0007669"/>
    <property type="project" value="InterPro"/>
</dbReference>
<dbReference type="Proteomes" id="UP000198781">
    <property type="component" value="Unassembled WGS sequence"/>
</dbReference>
<dbReference type="STRING" id="187868.SAMN05192589_10833"/>
<dbReference type="Pfam" id="PF07731">
    <property type="entry name" value="Cu-oxidase_2"/>
    <property type="match status" value="1"/>
</dbReference>
<dbReference type="Pfam" id="PF00394">
    <property type="entry name" value="Cu-oxidase"/>
    <property type="match status" value="1"/>
</dbReference>
<dbReference type="GO" id="GO:0016491">
    <property type="term" value="F:oxidoreductase activity"/>
    <property type="evidence" value="ECO:0007669"/>
    <property type="project" value="UniProtKB-KW"/>
</dbReference>
<evidence type="ECO:0000256" key="3">
    <source>
        <dbReference type="ARBA" id="ARBA00023002"/>
    </source>
</evidence>
<dbReference type="GO" id="GO:0042597">
    <property type="term" value="C:periplasmic space"/>
    <property type="evidence" value="ECO:0007669"/>
    <property type="project" value="UniProtKB-SubCell"/>
</dbReference>
<dbReference type="GO" id="GO:0051301">
    <property type="term" value="P:cell division"/>
    <property type="evidence" value="ECO:0007669"/>
    <property type="project" value="UniProtKB-KW"/>
</dbReference>
<evidence type="ECO:0000256" key="2">
    <source>
        <dbReference type="ARBA" id="ARBA00022723"/>
    </source>
</evidence>
<evidence type="ECO:0000259" key="4">
    <source>
        <dbReference type="Pfam" id="PF00394"/>
    </source>
</evidence>
<evidence type="ECO:0000313" key="7">
    <source>
        <dbReference type="EMBL" id="SDD65898.1"/>
    </source>
</evidence>
<evidence type="ECO:0000313" key="8">
    <source>
        <dbReference type="Proteomes" id="UP000198781"/>
    </source>
</evidence>
<keyword evidence="7" id="KW-0132">Cell division</keyword>
<dbReference type="EMBL" id="FMZC01000008">
    <property type="protein sequence ID" value="SDD65898.1"/>
    <property type="molecule type" value="Genomic_DNA"/>
</dbReference>
<evidence type="ECO:0000259" key="6">
    <source>
        <dbReference type="Pfam" id="PF07732"/>
    </source>
</evidence>
<gene>
    <name evidence="7" type="ORF">SAMN05192589_10833</name>
</gene>
<dbReference type="InterPro" id="IPR045087">
    <property type="entry name" value="Cu-oxidase_fam"/>
</dbReference>
<comment type="subcellular location">
    <subcellularLocation>
        <location evidence="1">Periplasm</location>
    </subcellularLocation>
</comment>
<protein>
    <submittedName>
        <fullName evidence="7">Multicopper oxidase with three cupredoxin domains (Includes cell division protein FtsP and spore coat protein CotA)</fullName>
    </submittedName>
</protein>
<dbReference type="SUPFAM" id="SSF49503">
    <property type="entry name" value="Cupredoxins"/>
    <property type="match status" value="3"/>
</dbReference>
<proteinExistence type="predicted"/>
<feature type="domain" description="Plastocyanin-like" evidence="4">
    <location>
        <begin position="256"/>
        <end position="361"/>
    </location>
</feature>
<keyword evidence="7" id="KW-0167">Capsid protein</keyword>
<keyword evidence="3" id="KW-0560">Oxidoreductase</keyword>
<name>A0A1G6WJB6_9BURK</name>
<dbReference type="Pfam" id="PF07732">
    <property type="entry name" value="Cu-oxidase_3"/>
    <property type="match status" value="1"/>
</dbReference>
<keyword evidence="8" id="KW-1185">Reference proteome</keyword>
<dbReference type="PANTHER" id="PTHR11709:SF518">
    <property type="entry name" value="MULTICOPPER OXIDASE"/>
    <property type="match status" value="1"/>
</dbReference>
<dbReference type="InterPro" id="IPR002355">
    <property type="entry name" value="Cu_oxidase_Cu_BS"/>
</dbReference>
<evidence type="ECO:0000256" key="1">
    <source>
        <dbReference type="ARBA" id="ARBA00004418"/>
    </source>
</evidence>
<dbReference type="InterPro" id="IPR011707">
    <property type="entry name" value="Cu-oxidase-like_N"/>
</dbReference>
<reference evidence="7 8" key="1">
    <citation type="submission" date="2016-10" db="EMBL/GenBank/DDBJ databases">
        <authorList>
            <person name="de Groot N.N."/>
        </authorList>
    </citation>
    <scope>NUCLEOTIDE SEQUENCE [LARGE SCALE GENOMIC DNA]</scope>
    <source>
        <strain evidence="7 8">DSM 16619</strain>
    </source>
</reference>
<sequence>MTDTLSTTEPTRRGSLQWMFGLSLGTVMAPLAGCGGSSAGPTADTLPEPVALSSSGGQLSLDLFARYGSQPMRIANSQPPAYPGIAKTVQTALRSFNGQYMAPTLHLQPGDTLRVRLVNELPANVKGQSSLDYLNHQNSTNLHFHGLHVDPREIRPGVFGDYVVDMAEAGVLPGASRQHEVAIPADHTNGIYWYHPHLHGSSNVQVSSGMFGAILIHDPKDTFIDTPDIRERAIHVHKVNLTGDGKTESFYDSIRTPTSGFLLNGAYQPTIIMRPGEVQQWHLINTASFYPFNPVLDGHTLWAYAKDGNVFNRRFKPINAATANQFDNAHWPGNALYPGNRHSVVVKASDVPGTYYLRSVRAPSSEAQEEIVARIVVEGTPLSTPLPQPARLPRYAEHAPITDEELASHGGKQRSLVLAVLPKTSDRLAQPIPAGEGWFIPLSDGVDGFADTVFSSGDASPQARLSPFQSSLTATQTVALGAVEEWTIQNLNDYPHPFHIHVNDSYVVRVNGQAVEPYWADTLPVPPKGNITFRMRFTDFHGQFVWHCHALDHEDLGMMQLVHVVA</sequence>
<dbReference type="InterPro" id="IPR001117">
    <property type="entry name" value="Cu-oxidase_2nd"/>
</dbReference>
<feature type="domain" description="Plastocyanin-like" evidence="6">
    <location>
        <begin position="89"/>
        <end position="220"/>
    </location>
</feature>
<dbReference type="Gene3D" id="2.60.40.420">
    <property type="entry name" value="Cupredoxins - blue copper proteins"/>
    <property type="match status" value="3"/>
</dbReference>
<keyword evidence="2" id="KW-0479">Metal-binding</keyword>
<evidence type="ECO:0000259" key="5">
    <source>
        <dbReference type="Pfam" id="PF07731"/>
    </source>
</evidence>
<dbReference type="InterPro" id="IPR011706">
    <property type="entry name" value="Cu-oxidase_C"/>
</dbReference>
<dbReference type="InterPro" id="IPR008972">
    <property type="entry name" value="Cupredoxin"/>
</dbReference>
<feature type="domain" description="Plastocyanin-like" evidence="5">
    <location>
        <begin position="472"/>
        <end position="562"/>
    </location>
</feature>